<evidence type="ECO:0000313" key="3">
    <source>
        <dbReference type="Proteomes" id="UP000821837"/>
    </source>
</evidence>
<reference evidence="2" key="1">
    <citation type="journal article" date="2020" name="Cell">
        <title>Large-Scale Comparative Analyses of Tick Genomes Elucidate Their Genetic Diversity and Vector Capacities.</title>
        <authorList>
            <consortium name="Tick Genome and Microbiome Consortium (TIGMIC)"/>
            <person name="Jia N."/>
            <person name="Wang J."/>
            <person name="Shi W."/>
            <person name="Du L."/>
            <person name="Sun Y."/>
            <person name="Zhan W."/>
            <person name="Jiang J.F."/>
            <person name="Wang Q."/>
            <person name="Zhang B."/>
            <person name="Ji P."/>
            <person name="Bell-Sakyi L."/>
            <person name="Cui X.M."/>
            <person name="Yuan T.T."/>
            <person name="Jiang B.G."/>
            <person name="Yang W.F."/>
            <person name="Lam T.T."/>
            <person name="Chang Q.C."/>
            <person name="Ding S.J."/>
            <person name="Wang X.J."/>
            <person name="Zhu J.G."/>
            <person name="Ruan X.D."/>
            <person name="Zhao L."/>
            <person name="Wei J.T."/>
            <person name="Ye R.Z."/>
            <person name="Que T.C."/>
            <person name="Du C.H."/>
            <person name="Zhou Y.H."/>
            <person name="Cheng J.X."/>
            <person name="Dai P.F."/>
            <person name="Guo W.B."/>
            <person name="Han X.H."/>
            <person name="Huang E.J."/>
            <person name="Li L.F."/>
            <person name="Wei W."/>
            <person name="Gao Y.C."/>
            <person name="Liu J.Z."/>
            <person name="Shao H.Z."/>
            <person name="Wang X."/>
            <person name="Wang C.C."/>
            <person name="Yang T.C."/>
            <person name="Huo Q.B."/>
            <person name="Li W."/>
            <person name="Chen H.Y."/>
            <person name="Chen S.E."/>
            <person name="Zhou L.G."/>
            <person name="Ni X.B."/>
            <person name="Tian J.H."/>
            <person name="Sheng Y."/>
            <person name="Liu T."/>
            <person name="Pan Y.S."/>
            <person name="Xia L.Y."/>
            <person name="Li J."/>
            <person name="Zhao F."/>
            <person name="Cao W.C."/>
        </authorList>
    </citation>
    <scope>NUCLEOTIDE SEQUENCE</scope>
    <source>
        <strain evidence="2">Rsan-2018</strain>
    </source>
</reference>
<protein>
    <recommendedName>
        <fullName evidence="4">Homing endonuclease LAGLIDADG domain-containing protein</fullName>
    </recommendedName>
</protein>
<dbReference type="AlphaFoldDB" id="A0A9D4PHD2"/>
<dbReference type="Proteomes" id="UP000821837">
    <property type="component" value="Unassembled WGS sequence"/>
</dbReference>
<name>A0A9D4PHD2_RHISA</name>
<accession>A0A9D4PHD2</accession>
<keyword evidence="1" id="KW-0732">Signal</keyword>
<feature type="signal peptide" evidence="1">
    <location>
        <begin position="1"/>
        <end position="16"/>
    </location>
</feature>
<feature type="chain" id="PRO_5039610994" description="Homing endonuclease LAGLIDADG domain-containing protein" evidence="1">
    <location>
        <begin position="17"/>
        <end position="91"/>
    </location>
</feature>
<evidence type="ECO:0000256" key="1">
    <source>
        <dbReference type="SAM" id="SignalP"/>
    </source>
</evidence>
<gene>
    <name evidence="2" type="ORF">HPB52_006580</name>
</gene>
<proteinExistence type="predicted"/>
<reference evidence="2" key="2">
    <citation type="submission" date="2021-09" db="EMBL/GenBank/DDBJ databases">
        <authorList>
            <person name="Jia N."/>
            <person name="Wang J."/>
            <person name="Shi W."/>
            <person name="Du L."/>
            <person name="Sun Y."/>
            <person name="Zhan W."/>
            <person name="Jiang J."/>
            <person name="Wang Q."/>
            <person name="Zhang B."/>
            <person name="Ji P."/>
            <person name="Sakyi L.B."/>
            <person name="Cui X."/>
            <person name="Yuan T."/>
            <person name="Jiang B."/>
            <person name="Yang W."/>
            <person name="Lam T.T.-Y."/>
            <person name="Chang Q."/>
            <person name="Ding S."/>
            <person name="Wang X."/>
            <person name="Zhu J."/>
            <person name="Ruan X."/>
            <person name="Zhao L."/>
            <person name="Wei J."/>
            <person name="Que T."/>
            <person name="Du C."/>
            <person name="Cheng J."/>
            <person name="Dai P."/>
            <person name="Han X."/>
            <person name="Huang E."/>
            <person name="Gao Y."/>
            <person name="Liu J."/>
            <person name="Shao H."/>
            <person name="Ye R."/>
            <person name="Li L."/>
            <person name="Wei W."/>
            <person name="Wang X."/>
            <person name="Wang C."/>
            <person name="Huo Q."/>
            <person name="Li W."/>
            <person name="Guo W."/>
            <person name="Chen H."/>
            <person name="Chen S."/>
            <person name="Zhou L."/>
            <person name="Zhou L."/>
            <person name="Ni X."/>
            <person name="Tian J."/>
            <person name="Zhou Y."/>
            <person name="Sheng Y."/>
            <person name="Liu T."/>
            <person name="Pan Y."/>
            <person name="Xia L."/>
            <person name="Li J."/>
            <person name="Zhao F."/>
            <person name="Cao W."/>
        </authorList>
    </citation>
    <scope>NUCLEOTIDE SEQUENCE</scope>
    <source>
        <strain evidence="2">Rsan-2018</strain>
        <tissue evidence="2">Larvae</tissue>
    </source>
</reference>
<evidence type="ECO:0000313" key="2">
    <source>
        <dbReference type="EMBL" id="KAH7943261.1"/>
    </source>
</evidence>
<comment type="caution">
    <text evidence="2">The sequence shown here is derived from an EMBL/GenBank/DDBJ whole genome shotgun (WGS) entry which is preliminary data.</text>
</comment>
<keyword evidence="3" id="KW-1185">Reference proteome</keyword>
<organism evidence="2 3">
    <name type="scientific">Rhipicephalus sanguineus</name>
    <name type="common">Brown dog tick</name>
    <name type="synonym">Ixodes sanguineus</name>
    <dbReference type="NCBI Taxonomy" id="34632"/>
    <lineage>
        <taxon>Eukaryota</taxon>
        <taxon>Metazoa</taxon>
        <taxon>Ecdysozoa</taxon>
        <taxon>Arthropoda</taxon>
        <taxon>Chelicerata</taxon>
        <taxon>Arachnida</taxon>
        <taxon>Acari</taxon>
        <taxon>Parasitiformes</taxon>
        <taxon>Ixodida</taxon>
        <taxon>Ixodoidea</taxon>
        <taxon>Ixodidae</taxon>
        <taxon>Rhipicephalinae</taxon>
        <taxon>Rhipicephalus</taxon>
        <taxon>Rhipicephalus</taxon>
    </lineage>
</organism>
<evidence type="ECO:0008006" key="4">
    <source>
        <dbReference type="Google" id="ProtNLM"/>
    </source>
</evidence>
<dbReference type="EMBL" id="JABSTV010001253">
    <property type="protein sequence ID" value="KAH7943261.1"/>
    <property type="molecule type" value="Genomic_DNA"/>
</dbReference>
<sequence length="91" mass="10324">MLALLWRLRFLVEVEFYLMLKTDTASELRRIAHAASQYGVDPKASGLHRLYVRVADDHIKFLPALLHYCPYSAQSAEHYGTLSGRATMPSS</sequence>